<keyword evidence="3" id="KW-1185">Reference proteome</keyword>
<comment type="caution">
    <text evidence="2">The sequence shown here is derived from an EMBL/GenBank/DDBJ whole genome shotgun (WGS) entry which is preliminary data.</text>
</comment>
<proteinExistence type="predicted"/>
<reference evidence="2 3" key="1">
    <citation type="journal article" date="2019" name="Int. J. Syst. Evol. Microbiol.">
        <title>The Global Catalogue of Microorganisms (GCM) 10K type strain sequencing project: providing services to taxonomists for standard genome sequencing and annotation.</title>
        <authorList>
            <consortium name="The Broad Institute Genomics Platform"/>
            <consortium name="The Broad Institute Genome Sequencing Center for Infectious Disease"/>
            <person name="Wu L."/>
            <person name="Ma J."/>
        </authorList>
    </citation>
    <scope>NUCLEOTIDE SEQUENCE [LARGE SCALE GENOMIC DNA]</scope>
    <source>
        <strain evidence="2 3">JCM 11136</strain>
    </source>
</reference>
<evidence type="ECO:0000313" key="2">
    <source>
        <dbReference type="EMBL" id="GAA0937886.1"/>
    </source>
</evidence>
<dbReference type="RefSeq" id="WP_343952169.1">
    <property type="nucleotide sequence ID" value="NZ_BAAAHQ010000023.1"/>
</dbReference>
<evidence type="ECO:0000256" key="1">
    <source>
        <dbReference type="SAM" id="MobiDB-lite"/>
    </source>
</evidence>
<feature type="compositionally biased region" description="Pro residues" evidence="1">
    <location>
        <begin position="104"/>
        <end position="114"/>
    </location>
</feature>
<protein>
    <submittedName>
        <fullName evidence="2">Uncharacterized protein</fullName>
    </submittedName>
</protein>
<evidence type="ECO:0000313" key="3">
    <source>
        <dbReference type="Proteomes" id="UP001501578"/>
    </source>
</evidence>
<name>A0ABN1Q5D0_9ACTN</name>
<dbReference type="Proteomes" id="UP001501578">
    <property type="component" value="Unassembled WGS sequence"/>
</dbReference>
<accession>A0ABN1Q5D0</accession>
<organism evidence="2 3">
    <name type="scientific">Nonomuraea longicatena</name>
    <dbReference type="NCBI Taxonomy" id="83682"/>
    <lineage>
        <taxon>Bacteria</taxon>
        <taxon>Bacillati</taxon>
        <taxon>Actinomycetota</taxon>
        <taxon>Actinomycetes</taxon>
        <taxon>Streptosporangiales</taxon>
        <taxon>Streptosporangiaceae</taxon>
        <taxon>Nonomuraea</taxon>
    </lineage>
</organism>
<dbReference type="EMBL" id="BAAAHQ010000023">
    <property type="protein sequence ID" value="GAA0937886.1"/>
    <property type="molecule type" value="Genomic_DNA"/>
</dbReference>
<sequence>MIPPLSAEGIPGEARELRDELSGMLPFVPIASPLIELGARTNLIACFTHAGGHKTKQTLALKRNILAVLIAGATKPSRSSPPPATATSPSTRSWRTRPICRSPSTPPTPTAPPW</sequence>
<feature type="compositionally biased region" description="Low complexity" evidence="1">
    <location>
        <begin position="85"/>
        <end position="103"/>
    </location>
</feature>
<feature type="region of interest" description="Disordered" evidence="1">
    <location>
        <begin position="72"/>
        <end position="114"/>
    </location>
</feature>
<gene>
    <name evidence="2" type="ORF">GCM10009560_47530</name>
</gene>